<dbReference type="RefSeq" id="WP_038032139.1">
    <property type="nucleotide sequence ID" value="NZ_PELP01000204.1"/>
</dbReference>
<comment type="caution">
    <text evidence="1">The sequence shown here is derived from an EMBL/GenBank/DDBJ whole genome shotgun (WGS) entry which is preliminary data.</text>
</comment>
<organism evidence="1 2">
    <name type="scientific">Thermus scotoductus</name>
    <dbReference type="NCBI Taxonomy" id="37636"/>
    <lineage>
        <taxon>Bacteria</taxon>
        <taxon>Thermotogati</taxon>
        <taxon>Deinococcota</taxon>
        <taxon>Deinococci</taxon>
        <taxon>Thermales</taxon>
        <taxon>Thermaceae</taxon>
        <taxon>Thermus</taxon>
    </lineage>
</organism>
<dbReference type="Proteomes" id="UP000286734">
    <property type="component" value="Unassembled WGS sequence"/>
</dbReference>
<accession>A0A430R9A4</accession>
<protein>
    <submittedName>
        <fullName evidence="1">Uncharacterized protein</fullName>
    </submittedName>
</protein>
<reference evidence="1 2" key="1">
    <citation type="journal article" date="2019" name="Extremophiles">
        <title>Biogeography of thermophiles and predominance of Thermus scotoductus in domestic water heaters.</title>
        <authorList>
            <person name="Wilpiszeski R.L."/>
            <person name="Zhang Z."/>
            <person name="House C.H."/>
        </authorList>
    </citation>
    <scope>NUCLEOTIDE SEQUENCE [LARGE SCALE GENOMIC DNA]</scope>
    <source>
        <strain evidence="1 2">34_S34</strain>
    </source>
</reference>
<dbReference type="AlphaFoldDB" id="A0A430R9A4"/>
<sequence>MMEFLILMALLGGPLLVMTLLVGALEELGILKPPSEEDWPHGEWRGKLPWPLSLFEEEDGGA</sequence>
<proteinExistence type="predicted"/>
<dbReference type="EMBL" id="PELP01000204">
    <property type="protein sequence ID" value="RTH03963.1"/>
    <property type="molecule type" value="Genomic_DNA"/>
</dbReference>
<name>A0A430R9A4_THESC</name>
<evidence type="ECO:0000313" key="1">
    <source>
        <dbReference type="EMBL" id="RTH03963.1"/>
    </source>
</evidence>
<gene>
    <name evidence="1" type="ORF">CSW47_07580</name>
</gene>
<evidence type="ECO:0000313" key="2">
    <source>
        <dbReference type="Proteomes" id="UP000286734"/>
    </source>
</evidence>